<sequence>MQSNSFSVDSPQNWLVQMAEIFETKVVDNQINIPEHLGHGSIQMHCFSAELNLSVQQIYLDKPLRISRKAAPRKDILPIVFHYSKAGVDHIHLAAEEKKTLGRFSPQGIMIPAHEQDSIVEFPSNEEIITIAVVVSRRWIIEYMQNIPGKEAENLVSLFACQKQFCIYETLNQAMEKAIEEIIQCDYAEPVTGLFLQAKTIELLALFFDKLAQRETTDGFYNLNQTDVASLFAVKKILMDNLENPPTILWLSREVGMSESKLKKTFKQVFGHSIYQYALYNRMEKAKELLESRQYNVSEVGGLVGYSNLAHFARAFKKQYSVAPKQYLQKFRR</sequence>
<dbReference type="Pfam" id="PF12833">
    <property type="entry name" value="HTH_18"/>
    <property type="match status" value="1"/>
</dbReference>
<evidence type="ECO:0000256" key="1">
    <source>
        <dbReference type="ARBA" id="ARBA00023015"/>
    </source>
</evidence>
<organism evidence="5 6">
    <name type="scientific">Microscilla marina ATCC 23134</name>
    <dbReference type="NCBI Taxonomy" id="313606"/>
    <lineage>
        <taxon>Bacteria</taxon>
        <taxon>Pseudomonadati</taxon>
        <taxon>Bacteroidota</taxon>
        <taxon>Cytophagia</taxon>
        <taxon>Cytophagales</taxon>
        <taxon>Microscillaceae</taxon>
        <taxon>Microscilla</taxon>
    </lineage>
</organism>
<evidence type="ECO:0000259" key="4">
    <source>
        <dbReference type="PROSITE" id="PS01124"/>
    </source>
</evidence>
<dbReference type="PRINTS" id="PR00032">
    <property type="entry name" value="HTHARAC"/>
</dbReference>
<proteinExistence type="predicted"/>
<name>A1ZEW7_MICM2</name>
<keyword evidence="2" id="KW-0238">DNA-binding</keyword>
<accession>A1ZEW7</accession>
<keyword evidence="1" id="KW-0805">Transcription regulation</keyword>
<dbReference type="PROSITE" id="PS01124">
    <property type="entry name" value="HTH_ARAC_FAMILY_2"/>
    <property type="match status" value="1"/>
</dbReference>
<dbReference type="eggNOG" id="COG2207">
    <property type="taxonomic scope" value="Bacteria"/>
</dbReference>
<evidence type="ECO:0000313" key="6">
    <source>
        <dbReference type="Proteomes" id="UP000004095"/>
    </source>
</evidence>
<dbReference type="InterPro" id="IPR053142">
    <property type="entry name" value="PchR_regulatory_protein"/>
</dbReference>
<dbReference type="Gene3D" id="1.10.10.60">
    <property type="entry name" value="Homeodomain-like"/>
    <property type="match status" value="2"/>
</dbReference>
<keyword evidence="3" id="KW-0804">Transcription</keyword>
<feature type="domain" description="HTH araC/xylS-type" evidence="4">
    <location>
        <begin position="232"/>
        <end position="330"/>
    </location>
</feature>
<dbReference type="InterPro" id="IPR018060">
    <property type="entry name" value="HTH_AraC"/>
</dbReference>
<dbReference type="GO" id="GO:0003700">
    <property type="term" value="F:DNA-binding transcription factor activity"/>
    <property type="evidence" value="ECO:0007669"/>
    <property type="project" value="InterPro"/>
</dbReference>
<dbReference type="SUPFAM" id="SSF46689">
    <property type="entry name" value="Homeodomain-like"/>
    <property type="match status" value="2"/>
</dbReference>
<reference evidence="5 6" key="1">
    <citation type="submission" date="2007-01" db="EMBL/GenBank/DDBJ databases">
        <authorList>
            <person name="Haygood M."/>
            <person name="Podell S."/>
            <person name="Anderson C."/>
            <person name="Hopkinson B."/>
            <person name="Roe K."/>
            <person name="Barbeau K."/>
            <person name="Gaasterland T."/>
            <person name="Ferriera S."/>
            <person name="Johnson J."/>
            <person name="Kravitz S."/>
            <person name="Beeson K."/>
            <person name="Sutton G."/>
            <person name="Rogers Y.-H."/>
            <person name="Friedman R."/>
            <person name="Frazier M."/>
            <person name="Venter J.C."/>
        </authorList>
    </citation>
    <scope>NUCLEOTIDE SEQUENCE [LARGE SCALE GENOMIC DNA]</scope>
    <source>
        <strain evidence="5 6">ATCC 23134</strain>
    </source>
</reference>
<gene>
    <name evidence="5" type="ORF">M23134_07477</name>
</gene>
<comment type="caution">
    <text evidence="5">The sequence shown here is derived from an EMBL/GenBank/DDBJ whole genome shotgun (WGS) entry which is preliminary data.</text>
</comment>
<keyword evidence="6" id="KW-1185">Reference proteome</keyword>
<evidence type="ECO:0000256" key="3">
    <source>
        <dbReference type="ARBA" id="ARBA00023163"/>
    </source>
</evidence>
<evidence type="ECO:0000313" key="5">
    <source>
        <dbReference type="EMBL" id="EAY31069.1"/>
    </source>
</evidence>
<dbReference type="PANTHER" id="PTHR47893">
    <property type="entry name" value="REGULATORY PROTEIN PCHR"/>
    <property type="match status" value="1"/>
</dbReference>
<dbReference type="InterPro" id="IPR009057">
    <property type="entry name" value="Homeodomain-like_sf"/>
</dbReference>
<evidence type="ECO:0000256" key="2">
    <source>
        <dbReference type="ARBA" id="ARBA00023125"/>
    </source>
</evidence>
<protein>
    <submittedName>
        <fullName evidence="5">Transcriptional regulator</fullName>
    </submittedName>
</protein>
<dbReference type="EMBL" id="AAWS01000004">
    <property type="protein sequence ID" value="EAY31069.1"/>
    <property type="molecule type" value="Genomic_DNA"/>
</dbReference>
<dbReference type="InterPro" id="IPR020449">
    <property type="entry name" value="Tscrpt_reg_AraC-type_HTH"/>
</dbReference>
<dbReference type="PANTHER" id="PTHR47893:SF1">
    <property type="entry name" value="REGULATORY PROTEIN PCHR"/>
    <property type="match status" value="1"/>
</dbReference>
<dbReference type="Proteomes" id="UP000004095">
    <property type="component" value="Unassembled WGS sequence"/>
</dbReference>
<dbReference type="GO" id="GO:0043565">
    <property type="term" value="F:sequence-specific DNA binding"/>
    <property type="evidence" value="ECO:0007669"/>
    <property type="project" value="InterPro"/>
</dbReference>
<dbReference type="AlphaFoldDB" id="A1ZEW7"/>
<dbReference type="SMART" id="SM00342">
    <property type="entry name" value="HTH_ARAC"/>
    <property type="match status" value="1"/>
</dbReference>